<reference evidence="3" key="1">
    <citation type="journal article" date="2019" name="Int. J. Syst. Evol. Microbiol.">
        <title>The Global Catalogue of Microorganisms (GCM) 10K type strain sequencing project: providing services to taxonomists for standard genome sequencing and annotation.</title>
        <authorList>
            <consortium name="The Broad Institute Genomics Platform"/>
            <consortium name="The Broad Institute Genome Sequencing Center for Infectious Disease"/>
            <person name="Wu L."/>
            <person name="Ma J."/>
        </authorList>
    </citation>
    <scope>NUCLEOTIDE SEQUENCE [LARGE SCALE GENOMIC DNA]</scope>
    <source>
        <strain evidence="3">JCM 4788</strain>
    </source>
</reference>
<dbReference type="EMBL" id="BAAABX010000032">
    <property type="protein sequence ID" value="GAA0406203.1"/>
    <property type="molecule type" value="Genomic_DNA"/>
</dbReference>
<evidence type="ECO:0000313" key="3">
    <source>
        <dbReference type="Proteomes" id="UP001500879"/>
    </source>
</evidence>
<evidence type="ECO:0000313" key="2">
    <source>
        <dbReference type="EMBL" id="GAA0406203.1"/>
    </source>
</evidence>
<gene>
    <name evidence="2" type="ORF">GCM10010357_28960</name>
</gene>
<sequence length="98" mass="10460">MAAAPKSTTTAVQAAEKEAKGEPTSFQYEGYVYTVPAPLDMPLAAFKTTDELESVELILNKGAAGQWDTFMATEPTLGDFQTFMELVFQASGQGDSGN</sequence>
<keyword evidence="3" id="KW-1185">Reference proteome</keyword>
<proteinExistence type="predicted"/>
<feature type="compositionally biased region" description="Polar residues" evidence="1">
    <location>
        <begin position="1"/>
        <end position="12"/>
    </location>
</feature>
<comment type="caution">
    <text evidence="2">The sequence shown here is derived from an EMBL/GenBank/DDBJ whole genome shotgun (WGS) entry which is preliminary data.</text>
</comment>
<name>A0ABP3IJ33_9ACTN</name>
<accession>A0ABP3IJ33</accession>
<protein>
    <submittedName>
        <fullName evidence="2">Uncharacterized protein</fullName>
    </submittedName>
</protein>
<dbReference type="Proteomes" id="UP001500879">
    <property type="component" value="Unassembled WGS sequence"/>
</dbReference>
<organism evidence="2 3">
    <name type="scientific">Streptomyces luteireticuli</name>
    <dbReference type="NCBI Taxonomy" id="173858"/>
    <lineage>
        <taxon>Bacteria</taxon>
        <taxon>Bacillati</taxon>
        <taxon>Actinomycetota</taxon>
        <taxon>Actinomycetes</taxon>
        <taxon>Kitasatosporales</taxon>
        <taxon>Streptomycetaceae</taxon>
        <taxon>Streptomyces</taxon>
    </lineage>
</organism>
<evidence type="ECO:0000256" key="1">
    <source>
        <dbReference type="SAM" id="MobiDB-lite"/>
    </source>
</evidence>
<feature type="region of interest" description="Disordered" evidence="1">
    <location>
        <begin position="1"/>
        <end position="22"/>
    </location>
</feature>
<dbReference type="RefSeq" id="WP_344024028.1">
    <property type="nucleotide sequence ID" value="NZ_BAAABX010000032.1"/>
</dbReference>